<dbReference type="InterPro" id="IPR036680">
    <property type="entry name" value="SPOR-like_sf"/>
</dbReference>
<dbReference type="InterPro" id="IPR007730">
    <property type="entry name" value="SPOR-like_dom"/>
</dbReference>
<feature type="region of interest" description="Disordered" evidence="1">
    <location>
        <begin position="137"/>
        <end position="162"/>
    </location>
</feature>
<gene>
    <name evidence="3" type="ORF">H9894_03320</name>
</gene>
<reference evidence="3" key="2">
    <citation type="submission" date="2021-04" db="EMBL/GenBank/DDBJ databases">
        <authorList>
            <person name="Gilroy R."/>
        </authorList>
    </citation>
    <scope>NUCLEOTIDE SEQUENCE</scope>
    <source>
        <strain evidence="3">ChiHecec2B26-446</strain>
    </source>
</reference>
<feature type="domain" description="SPOR" evidence="2">
    <location>
        <begin position="238"/>
        <end position="319"/>
    </location>
</feature>
<dbReference type="PROSITE" id="PS51724">
    <property type="entry name" value="SPOR"/>
    <property type="match status" value="1"/>
</dbReference>
<reference evidence="3" key="1">
    <citation type="journal article" date="2021" name="PeerJ">
        <title>Extensive microbial diversity within the chicken gut microbiome revealed by metagenomics and culture.</title>
        <authorList>
            <person name="Gilroy R."/>
            <person name="Ravi A."/>
            <person name="Getino M."/>
            <person name="Pursley I."/>
            <person name="Horton D.L."/>
            <person name="Alikhan N.F."/>
            <person name="Baker D."/>
            <person name="Gharbi K."/>
            <person name="Hall N."/>
            <person name="Watson M."/>
            <person name="Adriaenssens E.M."/>
            <person name="Foster-Nyarko E."/>
            <person name="Jarju S."/>
            <person name="Secka A."/>
            <person name="Antonio M."/>
            <person name="Oren A."/>
            <person name="Chaudhuri R.R."/>
            <person name="La Ragione R."/>
            <person name="Hildebrand F."/>
            <person name="Pallen M.J."/>
        </authorList>
    </citation>
    <scope>NUCLEOTIDE SEQUENCE</scope>
    <source>
        <strain evidence="3">ChiHecec2B26-446</strain>
    </source>
</reference>
<comment type="caution">
    <text evidence="3">The sequence shown here is derived from an EMBL/GenBank/DDBJ whole genome shotgun (WGS) entry which is preliminary data.</text>
</comment>
<accession>A0A9D1PVR7</accession>
<dbReference type="SUPFAM" id="SSF110997">
    <property type="entry name" value="Sporulation related repeat"/>
    <property type="match status" value="1"/>
</dbReference>
<protein>
    <submittedName>
        <fullName evidence="3">SPOR domain-containing protein</fullName>
    </submittedName>
</protein>
<evidence type="ECO:0000256" key="1">
    <source>
        <dbReference type="SAM" id="MobiDB-lite"/>
    </source>
</evidence>
<organism evidence="3 4">
    <name type="scientific">Candidatus Desulfovibrio intestinipullorum</name>
    <dbReference type="NCBI Taxonomy" id="2838536"/>
    <lineage>
        <taxon>Bacteria</taxon>
        <taxon>Pseudomonadati</taxon>
        <taxon>Thermodesulfobacteriota</taxon>
        <taxon>Desulfovibrionia</taxon>
        <taxon>Desulfovibrionales</taxon>
        <taxon>Desulfovibrionaceae</taxon>
        <taxon>Desulfovibrio</taxon>
    </lineage>
</organism>
<evidence type="ECO:0000259" key="2">
    <source>
        <dbReference type="PROSITE" id="PS51724"/>
    </source>
</evidence>
<dbReference type="GO" id="GO:0042834">
    <property type="term" value="F:peptidoglycan binding"/>
    <property type="evidence" value="ECO:0007669"/>
    <property type="project" value="InterPro"/>
</dbReference>
<feature type="region of interest" description="Disordered" evidence="1">
    <location>
        <begin position="53"/>
        <end position="85"/>
    </location>
</feature>
<evidence type="ECO:0000313" key="3">
    <source>
        <dbReference type="EMBL" id="HIW00203.1"/>
    </source>
</evidence>
<dbReference type="Proteomes" id="UP000886752">
    <property type="component" value="Unassembled WGS sequence"/>
</dbReference>
<dbReference type="AlphaFoldDB" id="A0A9D1PVR7"/>
<feature type="region of interest" description="Disordered" evidence="1">
    <location>
        <begin position="14"/>
        <end position="40"/>
    </location>
</feature>
<dbReference type="Gene3D" id="3.30.70.1070">
    <property type="entry name" value="Sporulation related repeat"/>
    <property type="match status" value="1"/>
</dbReference>
<sequence length="323" mass="34677">MAFSFLKLGRRRTKVQADTGVTEQAAGTNGAGPMQGPAQGERNVFVNEGVRPEQAGQTGQIGQAGQTGQGEDVQAHPLQDPAAAQQGRAQARGFVLTGQRLFCTLFLLAAALPLAYMGGVATGRYTLEKEYEEVAALPVSPLQEESGAEDGEGGNAKDRDEDTELAQGILRPKDLGFVRFLRAAPGEKVPEPGKMQIMKPAVAPQPQGTQAQGSEPVMAPGMSPARVSGGPPEPPRQAADLFDFVFQTAAFRTRDAAENLRMQLEAEGFRSRLETQGRLYLVLLLTRGPLSRVGEVQALMQRLRLGVPIERSRRAVLRPIGQR</sequence>
<feature type="compositionally biased region" description="Low complexity" evidence="1">
    <location>
        <begin position="54"/>
        <end position="70"/>
    </location>
</feature>
<name>A0A9D1PVR7_9BACT</name>
<dbReference type="Pfam" id="PF05036">
    <property type="entry name" value="SPOR"/>
    <property type="match status" value="1"/>
</dbReference>
<proteinExistence type="predicted"/>
<dbReference type="EMBL" id="DXHV01000036">
    <property type="protein sequence ID" value="HIW00203.1"/>
    <property type="molecule type" value="Genomic_DNA"/>
</dbReference>
<evidence type="ECO:0000313" key="4">
    <source>
        <dbReference type="Proteomes" id="UP000886752"/>
    </source>
</evidence>
<feature type="region of interest" description="Disordered" evidence="1">
    <location>
        <begin position="204"/>
        <end position="234"/>
    </location>
</feature>